<evidence type="ECO:0000259" key="9">
    <source>
        <dbReference type="PROSITE" id="PS50110"/>
    </source>
</evidence>
<feature type="modified residue" description="4-aspartylphosphate" evidence="7">
    <location>
        <position position="51"/>
    </location>
</feature>
<dbReference type="PROSITE" id="PS51755">
    <property type="entry name" value="OMPR_PHOB"/>
    <property type="match status" value="1"/>
</dbReference>
<dbReference type="SUPFAM" id="SSF52172">
    <property type="entry name" value="CheY-like"/>
    <property type="match status" value="1"/>
</dbReference>
<dbReference type="InterPro" id="IPR039420">
    <property type="entry name" value="WalR-like"/>
</dbReference>
<dbReference type="Gene3D" id="1.10.10.10">
    <property type="entry name" value="Winged helix-like DNA-binding domain superfamily/Winged helix DNA-binding domain"/>
    <property type="match status" value="1"/>
</dbReference>
<evidence type="ECO:0000256" key="7">
    <source>
        <dbReference type="PROSITE-ProRule" id="PRU00169"/>
    </source>
</evidence>
<keyword evidence="12" id="KW-1185">Reference proteome</keyword>
<evidence type="ECO:0000256" key="8">
    <source>
        <dbReference type="PROSITE-ProRule" id="PRU01091"/>
    </source>
</evidence>
<feature type="domain" description="Response regulatory" evidence="9">
    <location>
        <begin position="2"/>
        <end position="118"/>
    </location>
</feature>
<dbReference type="Gene3D" id="3.40.50.2300">
    <property type="match status" value="1"/>
</dbReference>
<proteinExistence type="predicted"/>
<gene>
    <name evidence="11" type="ORF">GCM10025760_29520</name>
</gene>
<protein>
    <submittedName>
        <fullName evidence="11">Response regulator transcription factor</fullName>
    </submittedName>
</protein>
<dbReference type="Gene3D" id="6.10.250.690">
    <property type="match status" value="1"/>
</dbReference>
<evidence type="ECO:0000259" key="10">
    <source>
        <dbReference type="PROSITE" id="PS51755"/>
    </source>
</evidence>
<evidence type="ECO:0000256" key="1">
    <source>
        <dbReference type="ARBA" id="ARBA00004496"/>
    </source>
</evidence>
<dbReference type="SMART" id="SM00448">
    <property type="entry name" value="REC"/>
    <property type="match status" value="1"/>
</dbReference>
<dbReference type="SMART" id="SM00862">
    <property type="entry name" value="Trans_reg_C"/>
    <property type="match status" value="1"/>
</dbReference>
<dbReference type="PANTHER" id="PTHR48111">
    <property type="entry name" value="REGULATOR OF RPOS"/>
    <property type="match status" value="1"/>
</dbReference>
<evidence type="ECO:0000313" key="11">
    <source>
        <dbReference type="EMBL" id="GAA5096249.1"/>
    </source>
</evidence>
<feature type="domain" description="OmpR/PhoB-type" evidence="10">
    <location>
        <begin position="126"/>
        <end position="224"/>
    </location>
</feature>
<keyword evidence="3" id="KW-0902">Two-component regulatory system</keyword>
<comment type="caution">
    <text evidence="11">The sequence shown here is derived from an EMBL/GenBank/DDBJ whole genome shotgun (WGS) entry which is preliminary data.</text>
</comment>
<evidence type="ECO:0000313" key="12">
    <source>
        <dbReference type="Proteomes" id="UP001501407"/>
    </source>
</evidence>
<comment type="subcellular location">
    <subcellularLocation>
        <location evidence="1">Cytoplasm</location>
    </subcellularLocation>
</comment>
<name>A0ABP9MGZ9_9MICO</name>
<dbReference type="InterPro" id="IPR001867">
    <property type="entry name" value="OmpR/PhoB-type_DNA-bd"/>
</dbReference>
<keyword evidence="5 8" id="KW-0238">DNA-binding</keyword>
<dbReference type="Pfam" id="PF00072">
    <property type="entry name" value="Response_reg"/>
    <property type="match status" value="1"/>
</dbReference>
<dbReference type="EMBL" id="BAABKZ010000002">
    <property type="protein sequence ID" value="GAA5096249.1"/>
    <property type="molecule type" value="Genomic_DNA"/>
</dbReference>
<evidence type="ECO:0000256" key="5">
    <source>
        <dbReference type="ARBA" id="ARBA00023125"/>
    </source>
</evidence>
<reference evidence="12" key="1">
    <citation type="journal article" date="2019" name="Int. J. Syst. Evol. Microbiol.">
        <title>The Global Catalogue of Microorganisms (GCM) 10K type strain sequencing project: providing services to taxonomists for standard genome sequencing and annotation.</title>
        <authorList>
            <consortium name="The Broad Institute Genomics Platform"/>
            <consortium name="The Broad Institute Genome Sequencing Center for Infectious Disease"/>
            <person name="Wu L."/>
            <person name="Ma J."/>
        </authorList>
    </citation>
    <scope>NUCLEOTIDE SEQUENCE [LARGE SCALE GENOMIC DNA]</scope>
    <source>
        <strain evidence="12">JCM 18959</strain>
    </source>
</reference>
<keyword evidence="4" id="KW-0805">Transcription regulation</keyword>
<evidence type="ECO:0000256" key="3">
    <source>
        <dbReference type="ARBA" id="ARBA00023012"/>
    </source>
</evidence>
<dbReference type="InterPro" id="IPR036388">
    <property type="entry name" value="WH-like_DNA-bd_sf"/>
</dbReference>
<organism evidence="11 12">
    <name type="scientific">Microbacterium yannicii</name>
    <dbReference type="NCBI Taxonomy" id="671622"/>
    <lineage>
        <taxon>Bacteria</taxon>
        <taxon>Bacillati</taxon>
        <taxon>Actinomycetota</taxon>
        <taxon>Actinomycetes</taxon>
        <taxon>Micrococcales</taxon>
        <taxon>Microbacteriaceae</taxon>
        <taxon>Microbacterium</taxon>
    </lineage>
</organism>
<accession>A0ABP9MGZ9</accession>
<feature type="DNA-binding region" description="OmpR/PhoB-type" evidence="8">
    <location>
        <begin position="126"/>
        <end position="224"/>
    </location>
</feature>
<evidence type="ECO:0000256" key="6">
    <source>
        <dbReference type="ARBA" id="ARBA00023163"/>
    </source>
</evidence>
<dbReference type="Pfam" id="PF00486">
    <property type="entry name" value="Trans_reg_C"/>
    <property type="match status" value="1"/>
</dbReference>
<evidence type="ECO:0000256" key="4">
    <source>
        <dbReference type="ARBA" id="ARBA00023015"/>
    </source>
</evidence>
<keyword evidence="6" id="KW-0804">Transcription</keyword>
<dbReference type="PANTHER" id="PTHR48111:SF22">
    <property type="entry name" value="REGULATOR OF RPOS"/>
    <property type="match status" value="1"/>
</dbReference>
<dbReference type="CDD" id="cd00383">
    <property type="entry name" value="trans_reg_C"/>
    <property type="match status" value="1"/>
</dbReference>
<dbReference type="PROSITE" id="PS50110">
    <property type="entry name" value="RESPONSE_REGULATORY"/>
    <property type="match status" value="1"/>
</dbReference>
<dbReference type="RefSeq" id="WP_194414015.1">
    <property type="nucleotide sequence ID" value="NZ_BAABKZ010000002.1"/>
</dbReference>
<evidence type="ECO:0000256" key="2">
    <source>
        <dbReference type="ARBA" id="ARBA00022553"/>
    </source>
</evidence>
<sequence>MRILVVEDDQRVATTVAQLLREAGYAVDVEADAGDGLTAFEIEPEDLLILDVRLPGMPGGGVELCRRIRDHSPGTPILMLTAIGARATIVQCLDAGADDYLVKPFHVEELLARVRALLRRTPTAVPPRLTVGSLTLDPSQRSVQRRGRTIPLSPKEFSVLEYLMRHPDSVVASSELIDHAWDRNYEGYSNVVPTYIRYLRRKLAVPGESDPIRTHRGAGYSVSSGPA</sequence>
<dbReference type="Proteomes" id="UP001501407">
    <property type="component" value="Unassembled WGS sequence"/>
</dbReference>
<dbReference type="InterPro" id="IPR011006">
    <property type="entry name" value="CheY-like_superfamily"/>
</dbReference>
<dbReference type="InterPro" id="IPR001789">
    <property type="entry name" value="Sig_transdc_resp-reg_receiver"/>
</dbReference>
<keyword evidence="2 7" id="KW-0597">Phosphoprotein</keyword>